<dbReference type="PANTHER" id="PTHR46658">
    <property type="entry name" value="CYS OR MET METABOLISM PYRIDOXAL-PHOSPHATE-DEPENDENT ENZYME"/>
    <property type="match status" value="1"/>
</dbReference>
<proteinExistence type="predicted"/>
<dbReference type="Pfam" id="PF06838">
    <property type="entry name" value="Met_gamma_lyase"/>
    <property type="match status" value="1"/>
</dbReference>
<evidence type="ECO:0000313" key="1">
    <source>
        <dbReference type="EMBL" id="HIR61827.1"/>
    </source>
</evidence>
<dbReference type="Gene3D" id="3.90.1150.60">
    <property type="entry name" value="Methioning gamme-lyase, C-terminal domain"/>
    <property type="match status" value="1"/>
</dbReference>
<dbReference type="EMBL" id="DVHA01000314">
    <property type="protein sequence ID" value="HIR61827.1"/>
    <property type="molecule type" value="Genomic_DNA"/>
</dbReference>
<accession>A0A9D1DZF3</accession>
<reference evidence="1" key="2">
    <citation type="journal article" date="2021" name="PeerJ">
        <title>Extensive microbial diversity within the chicken gut microbiome revealed by metagenomics and culture.</title>
        <authorList>
            <person name="Gilroy R."/>
            <person name="Ravi A."/>
            <person name="Getino M."/>
            <person name="Pursley I."/>
            <person name="Horton D.L."/>
            <person name="Alikhan N.F."/>
            <person name="Baker D."/>
            <person name="Gharbi K."/>
            <person name="Hall N."/>
            <person name="Watson M."/>
            <person name="Adriaenssens E.M."/>
            <person name="Foster-Nyarko E."/>
            <person name="Jarju S."/>
            <person name="Secka A."/>
            <person name="Antonio M."/>
            <person name="Oren A."/>
            <person name="Chaudhuri R.R."/>
            <person name="La Ragione R."/>
            <person name="Hildebrand F."/>
            <person name="Pallen M.J."/>
        </authorList>
    </citation>
    <scope>NUCLEOTIDE SEQUENCE</scope>
    <source>
        <strain evidence="1">CHK189-12415</strain>
    </source>
</reference>
<evidence type="ECO:0000313" key="2">
    <source>
        <dbReference type="Proteomes" id="UP000824241"/>
    </source>
</evidence>
<dbReference type="Proteomes" id="UP000824241">
    <property type="component" value="Unassembled WGS sequence"/>
</dbReference>
<dbReference type="Gene3D" id="3.40.640.10">
    <property type="entry name" value="Type I PLP-dependent aspartate aminotransferase-like (Major domain)"/>
    <property type="match status" value="1"/>
</dbReference>
<reference evidence="1" key="1">
    <citation type="submission" date="2020-10" db="EMBL/GenBank/DDBJ databases">
        <authorList>
            <person name="Gilroy R."/>
        </authorList>
    </citation>
    <scope>NUCLEOTIDE SEQUENCE</scope>
    <source>
        <strain evidence="1">CHK189-12415</strain>
    </source>
</reference>
<dbReference type="InterPro" id="IPR015424">
    <property type="entry name" value="PyrdxlP-dep_Trfase"/>
</dbReference>
<dbReference type="SUPFAM" id="SSF53383">
    <property type="entry name" value="PLP-dependent transferases"/>
    <property type="match status" value="1"/>
</dbReference>
<sequence>MNQYLTGFFDLPENLLALADECEGLCAPVFRKIDEIAAYNEAKVLAAFGRHKVSAAHLTGSNGYGYDDLGRDTLDAIFAEVLGAEDALVRHTLVSGTHALTVALFGVLRPGDRMVAVTGGPYDTLEEVIGLRGEGNGSLKDFGVSYGQVDLLPDGTPDYENIRRKVKGAKLAHIQRSRGYASRPSLTIETIGKICAAIKEVSPETIIFVDNCYGEFVEKEEPASVGADLIVGSLIKNAGGGIAETGGYIAGRKDLVELVSYRLTCPGIGREAGCSLNQNRPMYLGLYFAPSVTASAVKTSVFASALFEKLGYAVSPKYDEPRTDLILQLTLGSPEKMCAFCKGIQHGSPIDSHVTPLPWAMPGYENEVIMAAGAFTLGSSIELSADGPMREPFAVWMQGGLTWNTGKIGVLLAAAACMKEGEDG</sequence>
<protein>
    <submittedName>
        <fullName evidence="1">Methionine gamma-lyase family protein</fullName>
    </submittedName>
</protein>
<dbReference type="AlphaFoldDB" id="A0A9D1DZF3"/>
<comment type="caution">
    <text evidence="1">The sequence shown here is derived from an EMBL/GenBank/DDBJ whole genome shotgun (WGS) entry which is preliminary data.</text>
</comment>
<dbReference type="PANTHER" id="PTHR46658:SF1">
    <property type="entry name" value="CYS OR MET METABOLISM PYRIDOXAL-PHOSPHATE-DEPENDENT ENZYME"/>
    <property type="match status" value="1"/>
</dbReference>
<organism evidence="1 2">
    <name type="scientific">Candidatus Faecivivens stercoravium</name>
    <dbReference type="NCBI Taxonomy" id="2840803"/>
    <lineage>
        <taxon>Bacteria</taxon>
        <taxon>Bacillati</taxon>
        <taxon>Bacillota</taxon>
        <taxon>Clostridia</taxon>
        <taxon>Eubacteriales</taxon>
        <taxon>Oscillospiraceae</taxon>
        <taxon>Oscillospiraceae incertae sedis</taxon>
        <taxon>Candidatus Faecivivens</taxon>
    </lineage>
</organism>
<name>A0A9D1DZF3_9FIRM</name>
<dbReference type="InterPro" id="IPR009651">
    <property type="entry name" value="Met_g_lyase_put"/>
</dbReference>
<gene>
    <name evidence="1" type="ORF">IAB37_09665</name>
</gene>
<dbReference type="InterPro" id="IPR015421">
    <property type="entry name" value="PyrdxlP-dep_Trfase_major"/>
</dbReference>